<feature type="domain" description="HPt" evidence="3">
    <location>
        <begin position="21"/>
        <end position="123"/>
    </location>
</feature>
<dbReference type="InterPro" id="IPR036641">
    <property type="entry name" value="HPT_dom_sf"/>
</dbReference>
<accession>A0ABU9XVB3</accession>
<reference evidence="4 5" key="1">
    <citation type="submission" date="2024-05" db="EMBL/GenBank/DDBJ databases">
        <authorList>
            <person name="Liu Q."/>
            <person name="Xin Y.-H."/>
        </authorList>
    </citation>
    <scope>NUCLEOTIDE SEQUENCE [LARGE SCALE GENOMIC DNA]</scope>
    <source>
        <strain evidence="4 5">CGMCC 1.15349</strain>
    </source>
</reference>
<dbReference type="Gene3D" id="1.20.120.160">
    <property type="entry name" value="HPT domain"/>
    <property type="match status" value="1"/>
</dbReference>
<name>A0ABU9XVB3_9SPHN</name>
<keyword evidence="2" id="KW-0597">Phosphoprotein</keyword>
<dbReference type="SUPFAM" id="SSF47226">
    <property type="entry name" value="Histidine-containing phosphotransfer domain, HPT domain"/>
    <property type="match status" value="1"/>
</dbReference>
<feature type="modified residue" description="Phosphohistidine" evidence="2">
    <location>
        <position position="60"/>
    </location>
</feature>
<dbReference type="Pfam" id="PF01627">
    <property type="entry name" value="Hpt"/>
    <property type="match status" value="1"/>
</dbReference>
<dbReference type="RefSeq" id="WP_345865668.1">
    <property type="nucleotide sequence ID" value="NZ_JBDIMF010000006.1"/>
</dbReference>
<evidence type="ECO:0000313" key="4">
    <source>
        <dbReference type="EMBL" id="MEN2787485.1"/>
    </source>
</evidence>
<gene>
    <name evidence="4" type="ORF">ABC969_13780</name>
</gene>
<dbReference type="InterPro" id="IPR008207">
    <property type="entry name" value="Sig_transdc_His_kin_Hpt_dom"/>
</dbReference>
<evidence type="ECO:0000256" key="2">
    <source>
        <dbReference type="PROSITE-ProRule" id="PRU00110"/>
    </source>
</evidence>
<sequence length="138" mass="15378">MVFEDGSLVDWRIFQHARSELASDFPRILGYFREDGVKSLNSIEEAMRALNAAAMVVPAHTLKGDSSMFGAMPLATLAEAIEDIARLCLEAQETPGEALEYVAALRPLFVRTLALLEREISPLLVERRPAMVFGRRML</sequence>
<dbReference type="EMBL" id="JBDIMF010000006">
    <property type="protein sequence ID" value="MEN2787485.1"/>
    <property type="molecule type" value="Genomic_DNA"/>
</dbReference>
<evidence type="ECO:0000256" key="1">
    <source>
        <dbReference type="ARBA" id="ARBA00023012"/>
    </source>
</evidence>
<dbReference type="Proteomes" id="UP001404104">
    <property type="component" value="Unassembled WGS sequence"/>
</dbReference>
<comment type="caution">
    <text evidence="4">The sequence shown here is derived from an EMBL/GenBank/DDBJ whole genome shotgun (WGS) entry which is preliminary data.</text>
</comment>
<keyword evidence="1" id="KW-0902">Two-component regulatory system</keyword>
<organism evidence="4 5">
    <name type="scientific">Sphingomonas qilianensis</name>
    <dbReference type="NCBI Taxonomy" id="1736690"/>
    <lineage>
        <taxon>Bacteria</taxon>
        <taxon>Pseudomonadati</taxon>
        <taxon>Pseudomonadota</taxon>
        <taxon>Alphaproteobacteria</taxon>
        <taxon>Sphingomonadales</taxon>
        <taxon>Sphingomonadaceae</taxon>
        <taxon>Sphingomonas</taxon>
    </lineage>
</organism>
<dbReference type="CDD" id="cd00088">
    <property type="entry name" value="HPT"/>
    <property type="match status" value="1"/>
</dbReference>
<dbReference type="PROSITE" id="PS50894">
    <property type="entry name" value="HPT"/>
    <property type="match status" value="1"/>
</dbReference>
<protein>
    <submittedName>
        <fullName evidence="4">Hpt domain-containing protein</fullName>
    </submittedName>
</protein>
<proteinExistence type="predicted"/>
<evidence type="ECO:0000313" key="5">
    <source>
        <dbReference type="Proteomes" id="UP001404104"/>
    </source>
</evidence>
<evidence type="ECO:0000259" key="3">
    <source>
        <dbReference type="PROSITE" id="PS50894"/>
    </source>
</evidence>
<keyword evidence="5" id="KW-1185">Reference proteome</keyword>